<organism evidence="1 2">
    <name type="scientific">Pisciglobus halotolerans</name>
    <dbReference type="NCBI Taxonomy" id="745365"/>
    <lineage>
        <taxon>Bacteria</taxon>
        <taxon>Bacillati</taxon>
        <taxon>Bacillota</taxon>
        <taxon>Bacilli</taxon>
        <taxon>Lactobacillales</taxon>
        <taxon>Carnobacteriaceae</taxon>
    </lineage>
</organism>
<dbReference type="Proteomes" id="UP000198668">
    <property type="component" value="Unassembled WGS sequence"/>
</dbReference>
<accession>A0A1I3B1X5</accession>
<dbReference type="EMBL" id="FOQE01000003">
    <property type="protein sequence ID" value="SFH56317.1"/>
    <property type="molecule type" value="Genomic_DNA"/>
</dbReference>
<keyword evidence="2" id="KW-1185">Reference proteome</keyword>
<evidence type="ECO:0000313" key="2">
    <source>
        <dbReference type="Proteomes" id="UP000198668"/>
    </source>
</evidence>
<gene>
    <name evidence="1" type="ORF">SAMN04489868_10348</name>
</gene>
<dbReference type="GO" id="GO:0046872">
    <property type="term" value="F:metal ion binding"/>
    <property type="evidence" value="ECO:0007669"/>
    <property type="project" value="InterPro"/>
</dbReference>
<dbReference type="AlphaFoldDB" id="A0A1I3B1X5"/>
<dbReference type="InterPro" id="IPR036163">
    <property type="entry name" value="HMA_dom_sf"/>
</dbReference>
<reference evidence="1 2" key="1">
    <citation type="submission" date="2016-10" db="EMBL/GenBank/DDBJ databases">
        <authorList>
            <person name="de Groot N.N."/>
        </authorList>
    </citation>
    <scope>NUCLEOTIDE SEQUENCE [LARGE SCALE GENOMIC DNA]</scope>
    <source>
        <strain evidence="1 2">DSM 27630</strain>
    </source>
</reference>
<sequence>MTTTTYVVPDMSCGHCKAKIEKSSQQRSRDRISKCSG</sequence>
<proteinExistence type="predicted"/>
<protein>
    <recommendedName>
        <fullName evidence="3">Heavy-metal-associated domain-containing protein</fullName>
    </recommendedName>
</protein>
<evidence type="ECO:0000313" key="1">
    <source>
        <dbReference type="EMBL" id="SFH56317.1"/>
    </source>
</evidence>
<name>A0A1I3B1X5_9LACT</name>
<dbReference type="SUPFAM" id="SSF55008">
    <property type="entry name" value="HMA, heavy metal-associated domain"/>
    <property type="match status" value="1"/>
</dbReference>
<evidence type="ECO:0008006" key="3">
    <source>
        <dbReference type="Google" id="ProtNLM"/>
    </source>
</evidence>